<dbReference type="Proteomes" id="UP001234297">
    <property type="component" value="Chromosome 6"/>
</dbReference>
<name>A0ACC2L2R3_PERAE</name>
<protein>
    <submittedName>
        <fullName evidence="1">Uncharacterized protein</fullName>
    </submittedName>
</protein>
<accession>A0ACC2L2R3</accession>
<proteinExistence type="predicted"/>
<comment type="caution">
    <text evidence="1">The sequence shown here is derived from an EMBL/GenBank/DDBJ whole genome shotgun (WGS) entry which is preliminary data.</text>
</comment>
<gene>
    <name evidence="1" type="ORF">MRB53_020669</name>
</gene>
<dbReference type="EMBL" id="CM056814">
    <property type="protein sequence ID" value="KAJ8627362.1"/>
    <property type="molecule type" value="Genomic_DNA"/>
</dbReference>
<reference evidence="1 2" key="1">
    <citation type="journal article" date="2022" name="Hortic Res">
        <title>A haplotype resolved chromosomal level avocado genome allows analysis of novel avocado genes.</title>
        <authorList>
            <person name="Nath O."/>
            <person name="Fletcher S.J."/>
            <person name="Hayward A."/>
            <person name="Shaw L.M."/>
            <person name="Masouleh A.K."/>
            <person name="Furtado A."/>
            <person name="Henry R.J."/>
            <person name="Mitter N."/>
        </authorList>
    </citation>
    <scope>NUCLEOTIDE SEQUENCE [LARGE SCALE GENOMIC DNA]</scope>
    <source>
        <strain evidence="2">cv. Hass</strain>
    </source>
</reference>
<keyword evidence="2" id="KW-1185">Reference proteome</keyword>
<evidence type="ECO:0000313" key="1">
    <source>
        <dbReference type="EMBL" id="KAJ8627362.1"/>
    </source>
</evidence>
<sequence length="718" mass="78262">MGSVEDNEPLTKRMKASSGELRSLPNNLSITKPFSSLGDAMARPLPSQGDEELVGSKGVIKKVELVRIITKTLYSLGYERSGMLLEEESGIPLHSAMVSLFRKQVLDGNWEESLDTLQKLGLRDENVLKSASFLILERKFSELLENERVMDALKTLRLEISPLGVNKKRVHELSGCIASPSQGTLLQSSTQDIVSLNSRSKLLEKLQELLPHTIMIPERRLEHLVEQALSVQKEACFFHNSMDGTLSLYSDHQCGRDLLPSQTLQVLQAHLDEVWFLQFSNNGKYLASSSSDRSAIIWEVKEDGGVSLRHTLTGHQKPVSTVAWSPDDHQILTCGIEESIRRWDVSSGSCLHVYEKVGLGLISCGWFPDGKRVFSGVTDRSICVWDLDGKQMECWKGQCTVNISDMAVTTDGRQIISMCREATILLLDREAMMERTVEEDQTITSFSLSRDNKFLLVNLINQEIHLWSIVGDLKLVAKFKGHKRSRFVIRSCFGGYEQAFIASGSEDSQVYIWHRGTGELVEVLPGHSGTVNCVSWNPANPYMLASASDDRTIRIWGLNRPSLKRKDTHCNGVVSHCNGGGGEKEGIVGMEGIEGIVGIEGCGGRVTLGSAGMVGMAGRGGNAGLGKVGMVGMLGSGGSVGLGKVGIAGIGGNVSLGNVGMVGIVGTGGGAAGSVSSKWRAAKHVWLPEHVTMSTDKKKIEVEAMVVCVGRWAWVRKI</sequence>
<organism evidence="1 2">
    <name type="scientific">Persea americana</name>
    <name type="common">Avocado</name>
    <dbReference type="NCBI Taxonomy" id="3435"/>
    <lineage>
        <taxon>Eukaryota</taxon>
        <taxon>Viridiplantae</taxon>
        <taxon>Streptophyta</taxon>
        <taxon>Embryophyta</taxon>
        <taxon>Tracheophyta</taxon>
        <taxon>Spermatophyta</taxon>
        <taxon>Magnoliopsida</taxon>
        <taxon>Magnoliidae</taxon>
        <taxon>Laurales</taxon>
        <taxon>Lauraceae</taxon>
        <taxon>Persea</taxon>
    </lineage>
</organism>
<evidence type="ECO:0000313" key="2">
    <source>
        <dbReference type="Proteomes" id="UP001234297"/>
    </source>
</evidence>